<evidence type="ECO:0000256" key="1">
    <source>
        <dbReference type="SAM" id="Phobius"/>
    </source>
</evidence>
<protein>
    <submittedName>
        <fullName evidence="2">Uncharacterized protein</fullName>
    </submittedName>
</protein>
<keyword evidence="1" id="KW-1133">Transmembrane helix</keyword>
<sequence length="293" mass="33864">MVSNSQNDNEPNLLGKLVSLAIFLGAGLYFTGWTYRWAYYSFFTLEVTTLGLPIESFYIAAVQALFGSPLTICRTIVAAILTPIVIHFSLWFIEHFIFDFLKNICNKIQSRLNRYTYRRRGTWISQGINSFANFSSTEFNTIKFLRYLNREIIVVLWIGVVLFWLAQWQAEKDVWKDLVNETSTLPVVTLITPQDALRFGRSENNPLLNPSDVRIIGDRDRYTNLFGKELTDAQNSRVWRLLIDRDGYFYIFPALPSNSSRSSRPPVLMIYESARGDQLIILSPKTSEQVRNK</sequence>
<comment type="caution">
    <text evidence="2">The sequence shown here is derived from an EMBL/GenBank/DDBJ whole genome shotgun (WGS) entry which is preliminary data.</text>
</comment>
<dbReference type="EMBL" id="JADWDC010000053">
    <property type="protein sequence ID" value="MCC0178754.1"/>
    <property type="molecule type" value="Genomic_DNA"/>
</dbReference>
<dbReference type="AlphaFoldDB" id="A0A964FIW0"/>
<gene>
    <name evidence="2" type="ORF">I4641_17425</name>
</gene>
<reference evidence="2" key="1">
    <citation type="journal article" date="2021" name="Antonie Van Leeuwenhoek">
        <title>Draft genome and description of Waterburya agarophytonicola gen. nov. sp. nov. (Pleurocapsales, Cyanobacteria): a seaweed symbiont.</title>
        <authorList>
            <person name="Bonthond G."/>
            <person name="Shalygin S."/>
            <person name="Bayer T."/>
            <person name="Weinberger F."/>
        </authorList>
    </citation>
    <scope>NUCLEOTIDE SEQUENCE</scope>
    <source>
        <strain evidence="2">KI4</strain>
    </source>
</reference>
<feature type="transmembrane region" description="Helical" evidence="1">
    <location>
        <begin position="12"/>
        <end position="31"/>
    </location>
</feature>
<evidence type="ECO:0000313" key="2">
    <source>
        <dbReference type="EMBL" id="MCC0178754.1"/>
    </source>
</evidence>
<dbReference type="Proteomes" id="UP000729733">
    <property type="component" value="Unassembled WGS sequence"/>
</dbReference>
<keyword evidence="1" id="KW-0812">Transmembrane</keyword>
<keyword evidence="1" id="KW-0472">Membrane</keyword>
<proteinExistence type="predicted"/>
<feature type="transmembrane region" description="Helical" evidence="1">
    <location>
        <begin position="72"/>
        <end position="93"/>
    </location>
</feature>
<accession>A0A964FIW0</accession>
<evidence type="ECO:0000313" key="3">
    <source>
        <dbReference type="Proteomes" id="UP000729733"/>
    </source>
</evidence>
<feature type="transmembrane region" description="Helical" evidence="1">
    <location>
        <begin position="147"/>
        <end position="166"/>
    </location>
</feature>
<dbReference type="RefSeq" id="WP_229641855.1">
    <property type="nucleotide sequence ID" value="NZ_JADWDC010000053.1"/>
</dbReference>
<organism evidence="2 3">
    <name type="scientific">Waterburya agarophytonicola KI4</name>
    <dbReference type="NCBI Taxonomy" id="2874699"/>
    <lineage>
        <taxon>Bacteria</taxon>
        <taxon>Bacillati</taxon>
        <taxon>Cyanobacteriota</taxon>
        <taxon>Cyanophyceae</taxon>
        <taxon>Pleurocapsales</taxon>
        <taxon>Hyellaceae</taxon>
        <taxon>Waterburya</taxon>
        <taxon>Waterburya agarophytonicola</taxon>
    </lineage>
</organism>
<keyword evidence="3" id="KW-1185">Reference proteome</keyword>
<name>A0A964FIW0_9CYAN</name>